<evidence type="ECO:0000313" key="2">
    <source>
        <dbReference type="Proteomes" id="UP000504639"/>
    </source>
</evidence>
<dbReference type="GO" id="GO:0003714">
    <property type="term" value="F:transcription corepressor activity"/>
    <property type="evidence" value="ECO:0007669"/>
    <property type="project" value="TreeGrafter"/>
</dbReference>
<feature type="compositionally biased region" description="Acidic residues" evidence="1">
    <location>
        <begin position="674"/>
        <end position="684"/>
    </location>
</feature>
<feature type="region of interest" description="Disordered" evidence="1">
    <location>
        <begin position="847"/>
        <end position="867"/>
    </location>
</feature>
<dbReference type="InterPro" id="IPR026302">
    <property type="entry name" value="NEDD4-bd_p2"/>
</dbReference>
<organism evidence="2 3">
    <name type="scientific">Aythya fuligula</name>
    <name type="common">Tufted duck</name>
    <name type="synonym">Anas fuligula</name>
    <dbReference type="NCBI Taxonomy" id="219594"/>
    <lineage>
        <taxon>Eukaryota</taxon>
        <taxon>Metazoa</taxon>
        <taxon>Chordata</taxon>
        <taxon>Craniata</taxon>
        <taxon>Vertebrata</taxon>
        <taxon>Euteleostomi</taxon>
        <taxon>Archelosauria</taxon>
        <taxon>Archosauria</taxon>
        <taxon>Dinosauria</taxon>
        <taxon>Saurischia</taxon>
        <taxon>Theropoda</taxon>
        <taxon>Coelurosauria</taxon>
        <taxon>Aves</taxon>
        <taxon>Neognathae</taxon>
        <taxon>Galloanserae</taxon>
        <taxon>Anseriformes</taxon>
        <taxon>Anatidae</taxon>
        <taxon>Aythyinae</taxon>
        <taxon>Aythya</taxon>
    </lineage>
</organism>
<evidence type="ECO:0000313" key="5">
    <source>
        <dbReference type="RefSeq" id="XP_032046635.1"/>
    </source>
</evidence>
<feature type="compositionally biased region" description="Basic residues" evidence="1">
    <location>
        <begin position="907"/>
        <end position="917"/>
    </location>
</feature>
<dbReference type="KEGG" id="aful:116491086"/>
<feature type="region of interest" description="Disordered" evidence="1">
    <location>
        <begin position="1114"/>
        <end position="1149"/>
    </location>
</feature>
<dbReference type="GeneID" id="116491086"/>
<gene>
    <name evidence="3 4 5" type="primary">N4BP2L2</name>
</gene>
<reference evidence="3 4" key="1">
    <citation type="submission" date="2025-04" db="UniProtKB">
        <authorList>
            <consortium name="RefSeq"/>
        </authorList>
    </citation>
    <scope>IDENTIFICATION</scope>
    <source>
        <tissue evidence="3 4">Lung</tissue>
    </source>
</reference>
<evidence type="ECO:0000256" key="1">
    <source>
        <dbReference type="SAM" id="MobiDB-lite"/>
    </source>
</evidence>
<feature type="compositionally biased region" description="Basic residues" evidence="1">
    <location>
        <begin position="609"/>
        <end position="652"/>
    </location>
</feature>
<dbReference type="GO" id="GO:0005634">
    <property type="term" value="C:nucleus"/>
    <property type="evidence" value="ECO:0007669"/>
    <property type="project" value="TreeGrafter"/>
</dbReference>
<feature type="compositionally biased region" description="Polar residues" evidence="1">
    <location>
        <begin position="55"/>
        <end position="66"/>
    </location>
</feature>
<dbReference type="Proteomes" id="UP000504639">
    <property type="component" value="Chromosome 1"/>
</dbReference>
<feature type="region of interest" description="Disordered" evidence="1">
    <location>
        <begin position="115"/>
        <end position="134"/>
    </location>
</feature>
<dbReference type="SUPFAM" id="SSF52540">
    <property type="entry name" value="P-loop containing nucleoside triphosphate hydrolases"/>
    <property type="match status" value="1"/>
</dbReference>
<feature type="region of interest" description="Disordered" evidence="1">
    <location>
        <begin position="897"/>
        <end position="926"/>
    </location>
</feature>
<feature type="compositionally biased region" description="Basic and acidic residues" evidence="1">
    <location>
        <begin position="117"/>
        <end position="134"/>
    </location>
</feature>
<evidence type="ECO:0000313" key="4">
    <source>
        <dbReference type="RefSeq" id="XP_032046625.1"/>
    </source>
</evidence>
<feature type="compositionally biased region" description="Basic and acidic residues" evidence="1">
    <location>
        <begin position="1127"/>
        <end position="1139"/>
    </location>
</feature>
<feature type="region of interest" description="Disordered" evidence="1">
    <location>
        <begin position="959"/>
        <end position="989"/>
    </location>
</feature>
<dbReference type="RefSeq" id="XP_032046616.1">
    <property type="nucleotide sequence ID" value="XM_032190725.1"/>
</dbReference>
<dbReference type="RefSeq" id="XP_032046625.1">
    <property type="nucleotide sequence ID" value="XM_032190734.1"/>
</dbReference>
<name>A0A6J3D5E2_AYTFU</name>
<protein>
    <submittedName>
        <fullName evidence="3 4">NEDD4-binding protein 2-like 2</fullName>
    </submittedName>
</protein>
<feature type="region of interest" description="Disordered" evidence="1">
    <location>
        <begin position="33"/>
        <end position="71"/>
    </location>
</feature>
<dbReference type="GO" id="GO:0000122">
    <property type="term" value="P:negative regulation of transcription by RNA polymerase II"/>
    <property type="evidence" value="ECO:0007669"/>
    <property type="project" value="TreeGrafter"/>
</dbReference>
<dbReference type="InterPro" id="IPR027417">
    <property type="entry name" value="P-loop_NTPase"/>
</dbReference>
<proteinExistence type="predicted"/>
<feature type="compositionally biased region" description="Low complexity" evidence="1">
    <location>
        <begin position="280"/>
        <end position="292"/>
    </location>
</feature>
<accession>A0A6J3D5E2</accession>
<dbReference type="Gene3D" id="3.40.50.300">
    <property type="entry name" value="P-loop containing nucleotide triphosphate hydrolases"/>
    <property type="match status" value="1"/>
</dbReference>
<dbReference type="PANTHER" id="PTHR13308">
    <property type="entry name" value="NEDD4-BINDING PROTEIN 2-LIKE 1"/>
    <property type="match status" value="1"/>
</dbReference>
<dbReference type="Pfam" id="PF13671">
    <property type="entry name" value="AAA_33"/>
    <property type="match status" value="1"/>
</dbReference>
<keyword evidence="2" id="KW-1185">Reference proteome</keyword>
<feature type="compositionally biased region" description="Polar residues" evidence="1">
    <location>
        <begin position="238"/>
        <end position="256"/>
    </location>
</feature>
<dbReference type="CTD" id="10443"/>
<sequence length="1318" mass="147465">MLHAESRVRLLECQDEIPIEPCSKKMKSTEGAYEKLSGDDNQCIQDEVDPDRTSNDLTPVNVSGSQGEHELQKQEEIPMGVLGTPNEVLPENNLGFSRPLDSEIVENINPPLINNAKVEEEKDPLTSSKVEEDNKNSCKTFSLNRSEWDDEFITSKEFIGPIYKPAESNKQDKSGSCGESRSDVGDQGELLENRDNRKEATVMETVSSAVPEMDDELNQFYKEIHQLESENLNTFQENELETSQEQHSAYNCSQTSQEEHQRSSLGSPRPFNENGHCFSGEEQSQKTSSEQQFVTETSGWKPENAFNGQIDSEYWNNSVPEFRPAWQSTESFIVPQGLPPPRLSHQSPFQILNSPLQKTNAFLSQCDDFSYENYCGYHGNDDTNCHSPLPDPSASYVGHTDIHSAQVFRNGNNEQNGPQNNGFCETREECWKDPKMYSTEGMHRFPSLQFPEERFGCAQKVLLILRGLPGSGKSTLSRILLGESCDGIVLSTDDYFRQQDGYLYNVVQLGDAHDWNQKRAKQAMEQGRSPVIIDNTNTQAWEMKPYVEVALEKGYRVEFHEPDTWWKFDPEELEKRNKHGVTREKIAQMLERYEYQISIPIVMNSVAPPHKHTQRPPLQRRHRGIILKKNHGHPLTKAKQGKKRRRSKKMKGNRTEIVKKKLGGASHLIADGQETSESEEDDSEEGNKKSLSTFSEGPEDPVTGCEEQTKDDRESLKEFARFSKEGSPITVPEISAVSSSALENELPVESDSSLLTDVKPFCTVSLTKNAFDFEGTNQRRDENLCKNSSLKINNDKNSIQKTKCNCEDNSLLSSTEKELKITCEPDMEAKLSCLNGEKKEVSLCSNSKLNDDVPDSNTDNKSALKPEENFSNGQAFFSINLSTEKLQLGSDRQFSISSWSEDESVGKQRRKNMRKPKQICTSGSTELNCHQSNEGLVKENHQVPFTEEAGNVISNGLLGSPTGEMHMGSLEESRNTSPHGSGEVNVPKNDAALVASRRKRHRRIVNLAPKFNVPREIAGSTAGGKEVPLKDDGPSKSVVEVEKKSFLNKDFGEECEQNLEFLECSAPYSVPEAPCSMPTPDVDSLLQDISCIHLGQSSPLPKYSCSVCVISRTEEEQASTPRQQQVVDEKTSENEHDSSEVTNKQPDILSSLKVPSEYPEDPCVLESCVENAHRTDDPEPSEAFPPEDTQDVTMKTSFLGLPLSIGFAFQLVQLFGSPGLPLESLLPDDYVVPLDWKVSKMIYLLWKTSVEEKQKTSGLQNGNTLADDIISLEDLNKNCQENEDASETLPETELQGLIEESITSYAGSGCLDTVLPQS</sequence>
<dbReference type="RefSeq" id="XP_032046635.1">
    <property type="nucleotide sequence ID" value="XM_032190744.1"/>
</dbReference>
<feature type="region of interest" description="Disordered" evidence="1">
    <location>
        <begin position="606"/>
        <end position="714"/>
    </location>
</feature>
<evidence type="ECO:0000313" key="3">
    <source>
        <dbReference type="RefSeq" id="XP_032046616.1"/>
    </source>
</evidence>
<feature type="region of interest" description="Disordered" evidence="1">
    <location>
        <begin position="238"/>
        <end position="303"/>
    </location>
</feature>
<dbReference type="PANTHER" id="PTHR13308:SF23">
    <property type="entry name" value="NEDD4-BINDING PROTEIN 2-LIKE 2"/>
    <property type="match status" value="1"/>
</dbReference>
<feature type="region of interest" description="Disordered" evidence="1">
    <location>
        <begin position="163"/>
        <end position="198"/>
    </location>
</feature>